<feature type="compositionally biased region" description="Basic and acidic residues" evidence="5">
    <location>
        <begin position="525"/>
        <end position="546"/>
    </location>
</feature>
<feature type="region of interest" description="Disordered" evidence="5">
    <location>
        <begin position="761"/>
        <end position="825"/>
    </location>
</feature>
<keyword evidence="7" id="KW-1185">Reference proteome</keyword>
<feature type="compositionally biased region" description="Basic and acidic residues" evidence="5">
    <location>
        <begin position="1157"/>
        <end position="1184"/>
    </location>
</feature>
<feature type="domain" description="Scaffolding anchor of CK1" evidence="6">
    <location>
        <begin position="13"/>
        <end position="284"/>
    </location>
</feature>
<organism evidence="7 8">
    <name type="scientific">Ictalurus punctatus</name>
    <name type="common">Channel catfish</name>
    <name type="synonym">Silurus punctatus</name>
    <dbReference type="NCBI Taxonomy" id="7998"/>
    <lineage>
        <taxon>Eukaryota</taxon>
        <taxon>Metazoa</taxon>
        <taxon>Chordata</taxon>
        <taxon>Craniata</taxon>
        <taxon>Vertebrata</taxon>
        <taxon>Euteleostomi</taxon>
        <taxon>Actinopterygii</taxon>
        <taxon>Neopterygii</taxon>
        <taxon>Teleostei</taxon>
        <taxon>Ostariophysi</taxon>
        <taxon>Siluriformes</taxon>
        <taxon>Ictaluridae</taxon>
        <taxon>Ictalurus</taxon>
    </lineage>
</organism>
<comment type="subcellular location">
    <subcellularLocation>
        <location evidence="1">Cytoplasm</location>
        <location evidence="1">Cytoskeleton</location>
    </subcellularLocation>
</comment>
<dbReference type="GO" id="GO:0045104">
    <property type="term" value="P:intermediate filament cytoskeleton organization"/>
    <property type="evidence" value="ECO:0007669"/>
    <property type="project" value="TreeGrafter"/>
</dbReference>
<evidence type="ECO:0000256" key="5">
    <source>
        <dbReference type="SAM" id="MobiDB-lite"/>
    </source>
</evidence>
<dbReference type="OrthoDB" id="9832446at2759"/>
<evidence type="ECO:0000256" key="4">
    <source>
        <dbReference type="ARBA" id="ARBA00023212"/>
    </source>
</evidence>
<accession>A0A2D0PWI0</accession>
<feature type="compositionally biased region" description="Basic and acidic residues" evidence="5">
    <location>
        <begin position="761"/>
        <end position="771"/>
    </location>
</feature>
<feature type="region of interest" description="Disordered" evidence="5">
    <location>
        <begin position="1153"/>
        <end position="1184"/>
    </location>
</feature>
<dbReference type="GO" id="GO:0030335">
    <property type="term" value="P:positive regulation of cell migration"/>
    <property type="evidence" value="ECO:0007669"/>
    <property type="project" value="TreeGrafter"/>
</dbReference>
<dbReference type="STRING" id="7998.ENSIPUP00000029774"/>
<evidence type="ECO:0000313" key="7">
    <source>
        <dbReference type="Proteomes" id="UP000221080"/>
    </source>
</evidence>
<dbReference type="GO" id="GO:1990254">
    <property type="term" value="F:keratin filament binding"/>
    <property type="evidence" value="ECO:0007669"/>
    <property type="project" value="TreeGrafter"/>
</dbReference>
<proteinExistence type="inferred from homology"/>
<feature type="compositionally biased region" description="Polar residues" evidence="5">
    <location>
        <begin position="1118"/>
        <end position="1138"/>
    </location>
</feature>
<keyword evidence="3" id="KW-0963">Cytoplasm</keyword>
<feature type="region of interest" description="Disordered" evidence="5">
    <location>
        <begin position="519"/>
        <end position="549"/>
    </location>
</feature>
<dbReference type="FunFam" id="3.30.870.10:FF:000004">
    <property type="entry name" value="protein FAM83H isoform X2"/>
    <property type="match status" value="1"/>
</dbReference>
<dbReference type="PANTHER" id="PTHR16181:SF26">
    <property type="entry name" value="PROTEIN FAM83H"/>
    <property type="match status" value="1"/>
</dbReference>
<dbReference type="InterPro" id="IPR012461">
    <property type="entry name" value="SACK1"/>
</dbReference>
<feature type="compositionally biased region" description="Polar residues" evidence="5">
    <location>
        <begin position="604"/>
        <end position="614"/>
    </location>
</feature>
<evidence type="ECO:0000313" key="8">
    <source>
        <dbReference type="RefSeq" id="XP_017309776.2"/>
    </source>
</evidence>
<dbReference type="Gene3D" id="3.30.870.10">
    <property type="entry name" value="Endonuclease Chain A"/>
    <property type="match status" value="1"/>
</dbReference>
<dbReference type="GeneID" id="108256968"/>
<sequence length="1232" mass="139328">MAHRSQCSSMGDNPLDPNYLPPHYREEYRLAIDALVENDLDGYYAFLQNANIVDFLSRPEIEHIKNTVKTPQRVSSVPELPYHEMDQDGSSDTYWPLHSDLDAPGLDLGWPLQQHSFVGPTEVRTLVNPSDPEMPSIKEQARRLIKNAQQVIAVVMDMFTDVDIFADLLDAAQRHVPVYILLDEQNAHHFVAMVTSCKVNLDMVHMMRVRTVAGITYFCRTGKSFKGQLMDRFLLVDCRAVLSGNYSFMWSFEKIHRCIAHLFLGELVATFDEEFRILFAQSQPLVVENSLVPMPPDSTSGYLSNQFGLKRSQSLRNPRGILRHSEHLGYPFGGDRLDTALPFRRDDPFRHSIEPGGIALQVGKFSSHQMRMQQSFLEQGRPIIASRQLEMNMYKRHSYAEGTHESYSSSRQYMKHRVMNNLDEMETHYQRDQQFYQSEGTGLETGRFDPLRSSSLYQLDQYSDPMYQLELEAPESHNVLSSEDLSNDPESKLHEGVAHFGQPNQKRPTLSHAYACQRSPTQLHPPDHKHVFPSEEQDRQSQDENVKQGLRSWRINSYLNTYENAEEEGLQQPFGPDTFDEPPPQQQQQPESRQYNPEAPVLRFNTQEPPTIQSKPKLDLRPRFGKPILPDRKQVKDIITDQASAGMESQNKSAITATPFTSAETDSEKEMNLKDSKNSKEISITKHESFRTRINPVLQRSSRLRSSLIFSSSKVEQHSSALSGDKLQEDEDNNSIRTSSIVAEILEKRRSFSREPFDWNKHKKKDEKDSKGLVQEEVTSKTEEVPAKNTKEMKEEPKNPVLEEKEITKQTEPTLPKPKPLFLDMNDPASRLQYFKELSIKRKNLQTEEALNKSQEPLPKKPDLADIQPSTTAAVVPSISVTHADPFSATPTPSTTTPSTSITSTTLTTSTRSTTTATTVQIDSAAKPSVVTTKLRLGEEKIHMDSSVQMEESTDAAKKETAKEPKTPKPFPSPKFTLKPFKSSHTRRTSCGDDILTDATDAEKSELKKSRSLSISSTPHTESKESLSLSRHGSNLSLNVSGSEGKDTKALDFLKKQTQRLKGFLGPKGEKKNAGGLSTADDKQMKTVPELSEETSSKGKETHSDSVSTSTTDNSKSINKPSPSRYQSSTSTVLFSSNLRDDTKVILEQISANSQKNRQELAKQADETVKAEGEKGQVSNIEHEPVPQYQSRNRFNRAQVNPQERDSLLKRIESMRKEKKVYSRFEMGNNLG</sequence>
<evidence type="ECO:0000256" key="1">
    <source>
        <dbReference type="ARBA" id="ARBA00004245"/>
    </source>
</evidence>
<gene>
    <name evidence="8" type="primary">fam83hb</name>
</gene>
<dbReference type="GO" id="GO:0019901">
    <property type="term" value="F:protein kinase binding"/>
    <property type="evidence" value="ECO:0007669"/>
    <property type="project" value="TreeGrafter"/>
</dbReference>
<keyword evidence="4" id="KW-0206">Cytoskeleton</keyword>
<dbReference type="Pfam" id="PF07894">
    <property type="entry name" value="SACK1"/>
    <property type="match status" value="1"/>
</dbReference>
<dbReference type="RefSeq" id="XP_017309776.2">
    <property type="nucleotide sequence ID" value="XM_017454287.2"/>
</dbReference>
<evidence type="ECO:0000256" key="3">
    <source>
        <dbReference type="ARBA" id="ARBA00022490"/>
    </source>
</evidence>
<dbReference type="PANTHER" id="PTHR16181">
    <property type="entry name" value="PROTEIN FAM83A-RELATED"/>
    <property type="match status" value="1"/>
</dbReference>
<feature type="compositionally biased region" description="Basic and acidic residues" evidence="5">
    <location>
        <begin position="955"/>
        <end position="967"/>
    </location>
</feature>
<feature type="compositionally biased region" description="Low complexity" evidence="5">
    <location>
        <begin position="888"/>
        <end position="917"/>
    </location>
</feature>
<dbReference type="AlphaFoldDB" id="A0A2D0PWI0"/>
<feature type="compositionally biased region" description="Basic and acidic residues" evidence="5">
    <location>
        <begin position="1095"/>
        <end position="1104"/>
    </location>
</feature>
<dbReference type="GO" id="GO:0044380">
    <property type="term" value="P:protein localization to cytoskeleton"/>
    <property type="evidence" value="ECO:0007669"/>
    <property type="project" value="TreeGrafter"/>
</dbReference>
<feature type="compositionally biased region" description="Basic and acidic residues" evidence="5">
    <location>
        <begin position="778"/>
        <end position="809"/>
    </location>
</feature>
<protein>
    <submittedName>
        <fullName evidence="8">Protein FAM83H</fullName>
    </submittedName>
</protein>
<feature type="region of interest" description="Disordered" evidence="5">
    <location>
        <begin position="883"/>
        <end position="917"/>
    </location>
</feature>
<evidence type="ECO:0000256" key="2">
    <source>
        <dbReference type="ARBA" id="ARBA00006937"/>
    </source>
</evidence>
<name>A0A2D0PWI0_ICTPU</name>
<dbReference type="InterPro" id="IPR050944">
    <property type="entry name" value="FAM83"/>
</dbReference>
<reference evidence="8" key="2">
    <citation type="submission" date="2025-08" db="UniProtKB">
        <authorList>
            <consortium name="RefSeq"/>
        </authorList>
    </citation>
    <scope>IDENTIFICATION</scope>
    <source>
        <tissue evidence="8">Blood</tissue>
    </source>
</reference>
<feature type="compositionally biased region" description="Low complexity" evidence="5">
    <location>
        <begin position="1105"/>
        <end position="1117"/>
    </location>
</feature>
<dbReference type="SUPFAM" id="SSF56024">
    <property type="entry name" value="Phospholipase D/nuclease"/>
    <property type="match status" value="1"/>
</dbReference>
<feature type="region of interest" description="Disordered" evidence="5">
    <location>
        <begin position="710"/>
        <end position="735"/>
    </location>
</feature>
<feature type="region of interest" description="Disordered" evidence="5">
    <location>
        <begin position="570"/>
        <end position="628"/>
    </location>
</feature>
<feature type="region of interest" description="Disordered" evidence="5">
    <location>
        <begin position="937"/>
        <end position="1138"/>
    </location>
</feature>
<dbReference type="GO" id="GO:0045095">
    <property type="term" value="C:keratin filament"/>
    <property type="evidence" value="ECO:0007669"/>
    <property type="project" value="TreeGrafter"/>
</dbReference>
<evidence type="ECO:0000259" key="6">
    <source>
        <dbReference type="Pfam" id="PF07894"/>
    </source>
</evidence>
<feature type="compositionally biased region" description="Basic and acidic residues" evidence="5">
    <location>
        <begin position="1044"/>
        <end position="1055"/>
    </location>
</feature>
<comment type="similarity">
    <text evidence="2">Belongs to the FAM83 family.</text>
</comment>
<dbReference type="KEGG" id="ipu:108256968"/>
<dbReference type="GO" id="GO:0007165">
    <property type="term" value="P:signal transduction"/>
    <property type="evidence" value="ECO:0007669"/>
    <property type="project" value="TreeGrafter"/>
</dbReference>
<feature type="compositionally biased region" description="Polar residues" evidence="5">
    <location>
        <begin position="1026"/>
        <end position="1042"/>
    </location>
</feature>
<reference evidence="7" key="1">
    <citation type="journal article" date="2016" name="Nat. Commun.">
        <title>The channel catfish genome sequence provides insights into the evolution of scale formation in teleosts.</title>
        <authorList>
            <person name="Liu Z."/>
            <person name="Liu S."/>
            <person name="Yao J."/>
            <person name="Bao L."/>
            <person name="Zhang J."/>
            <person name="Li Y."/>
            <person name="Jiang C."/>
            <person name="Sun L."/>
            <person name="Wang R."/>
            <person name="Zhang Y."/>
            <person name="Zhou T."/>
            <person name="Zeng Q."/>
            <person name="Fu Q."/>
            <person name="Gao S."/>
            <person name="Li N."/>
            <person name="Koren S."/>
            <person name="Jiang Y."/>
            <person name="Zimin A."/>
            <person name="Xu P."/>
            <person name="Phillippy A.M."/>
            <person name="Geng X."/>
            <person name="Song L."/>
            <person name="Sun F."/>
            <person name="Li C."/>
            <person name="Wang X."/>
            <person name="Chen A."/>
            <person name="Jin Y."/>
            <person name="Yuan Z."/>
            <person name="Yang Y."/>
            <person name="Tan S."/>
            <person name="Peatman E."/>
            <person name="Lu J."/>
            <person name="Qin Z."/>
            <person name="Dunham R."/>
            <person name="Li Z."/>
            <person name="Sonstegard T."/>
            <person name="Feng J."/>
            <person name="Danzmann R.G."/>
            <person name="Schroeder S."/>
            <person name="Scheffler B."/>
            <person name="Duke M.V."/>
            <person name="Ballard L."/>
            <person name="Kucuktas H."/>
            <person name="Kaltenboeck L."/>
            <person name="Liu H."/>
            <person name="Armbruster J."/>
            <person name="Xie Y."/>
            <person name="Kirby M.L."/>
            <person name="Tian Y."/>
            <person name="Flanagan M.E."/>
            <person name="Mu W."/>
            <person name="Waldbieser G.C."/>
        </authorList>
    </citation>
    <scope>NUCLEOTIDE SEQUENCE [LARGE SCALE GENOMIC DNA]</scope>
    <source>
        <strain evidence="7">SDA103</strain>
    </source>
</reference>
<dbReference type="Proteomes" id="UP000221080">
    <property type="component" value="Chromosome 24"/>
</dbReference>
<dbReference type="CTD" id="565918"/>